<feature type="compositionally biased region" description="Low complexity" evidence="7">
    <location>
        <begin position="17"/>
        <end position="26"/>
    </location>
</feature>
<gene>
    <name evidence="10" type="ORF">IFM89_036613</name>
</gene>
<evidence type="ECO:0000256" key="7">
    <source>
        <dbReference type="SAM" id="MobiDB-lite"/>
    </source>
</evidence>
<evidence type="ECO:0000256" key="6">
    <source>
        <dbReference type="SAM" id="Coils"/>
    </source>
</evidence>
<evidence type="ECO:0000256" key="1">
    <source>
        <dbReference type="ARBA" id="ARBA00000900"/>
    </source>
</evidence>
<dbReference type="InterPro" id="IPR051348">
    <property type="entry name" value="U-box_ubiquitin_ligases"/>
</dbReference>
<dbReference type="EMBL" id="JADFTS010000007">
    <property type="protein sequence ID" value="KAF9599315.1"/>
    <property type="molecule type" value="Genomic_DNA"/>
</dbReference>
<comment type="caution">
    <text evidence="10">The sequence shown here is derived from an EMBL/GenBank/DDBJ whole genome shotgun (WGS) entry which is preliminary data.</text>
</comment>
<evidence type="ECO:0000259" key="9">
    <source>
        <dbReference type="PROSITE" id="PS51698"/>
    </source>
</evidence>
<name>A0A835HEZ7_9MAGN</name>
<dbReference type="SMART" id="SM00504">
    <property type="entry name" value="Ubox"/>
    <property type="match status" value="1"/>
</dbReference>
<dbReference type="InterPro" id="IPR013083">
    <property type="entry name" value="Znf_RING/FYVE/PHD"/>
</dbReference>
<dbReference type="GO" id="GO:0005524">
    <property type="term" value="F:ATP binding"/>
    <property type="evidence" value="ECO:0007669"/>
    <property type="project" value="InterPro"/>
</dbReference>
<dbReference type="PANTHER" id="PTHR45647">
    <property type="entry name" value="OS02G0152300 PROTEIN"/>
    <property type="match status" value="1"/>
</dbReference>
<dbReference type="PANTHER" id="PTHR45647:SF43">
    <property type="entry name" value="OS10G0100500 PROTEIN"/>
    <property type="match status" value="1"/>
</dbReference>
<accession>A0A835HEZ7</accession>
<dbReference type="InterPro" id="IPR001245">
    <property type="entry name" value="Ser-Thr/Tyr_kinase_cat_dom"/>
</dbReference>
<evidence type="ECO:0000256" key="3">
    <source>
        <dbReference type="ARBA" id="ARBA00012483"/>
    </source>
</evidence>
<dbReference type="CDD" id="cd01989">
    <property type="entry name" value="USP_STK_Ubox_N"/>
    <property type="match status" value="1"/>
</dbReference>
<dbReference type="InterPro" id="IPR003613">
    <property type="entry name" value="Ubox_domain"/>
</dbReference>
<dbReference type="Pfam" id="PF04564">
    <property type="entry name" value="U-box"/>
    <property type="match status" value="1"/>
</dbReference>
<dbReference type="PROSITE" id="PS50011">
    <property type="entry name" value="PROTEIN_KINASE_DOM"/>
    <property type="match status" value="1"/>
</dbReference>
<evidence type="ECO:0000313" key="10">
    <source>
        <dbReference type="EMBL" id="KAF9599315.1"/>
    </source>
</evidence>
<feature type="compositionally biased region" description="Polar residues" evidence="7">
    <location>
        <begin position="1"/>
        <end position="16"/>
    </location>
</feature>
<reference evidence="10 11" key="1">
    <citation type="submission" date="2020-10" db="EMBL/GenBank/DDBJ databases">
        <title>The Coptis chinensis genome and diversification of protoberbering-type alkaloids.</title>
        <authorList>
            <person name="Wang B."/>
            <person name="Shu S."/>
            <person name="Song C."/>
            <person name="Liu Y."/>
        </authorList>
    </citation>
    <scope>NUCLEOTIDE SEQUENCE [LARGE SCALE GENOMIC DNA]</scope>
    <source>
        <strain evidence="10">HL-2020</strain>
        <tissue evidence="10">Leaf</tissue>
    </source>
</reference>
<dbReference type="Pfam" id="PF07714">
    <property type="entry name" value="PK_Tyr_Ser-Thr"/>
    <property type="match status" value="1"/>
</dbReference>
<keyword evidence="4" id="KW-0808">Transferase</keyword>
<dbReference type="EC" id="2.3.2.27" evidence="3"/>
<protein>
    <recommendedName>
        <fullName evidence="3">RING-type E3 ubiquitin transferase</fullName>
        <ecNumber evidence="3">2.3.2.27</ecNumber>
    </recommendedName>
</protein>
<evidence type="ECO:0000256" key="4">
    <source>
        <dbReference type="ARBA" id="ARBA00022679"/>
    </source>
</evidence>
<feature type="domain" description="U-box" evidence="9">
    <location>
        <begin position="726"/>
        <end position="796"/>
    </location>
</feature>
<dbReference type="InterPro" id="IPR000719">
    <property type="entry name" value="Prot_kinase_dom"/>
</dbReference>
<proteinExistence type="predicted"/>
<feature type="coiled-coil region" evidence="6">
    <location>
        <begin position="367"/>
        <end position="401"/>
    </location>
</feature>
<dbReference type="SUPFAM" id="SSF57850">
    <property type="entry name" value="RING/U-box"/>
    <property type="match status" value="1"/>
</dbReference>
<sequence>MELPIGTSSSPNHFATSSSSSSSSSSTLHMPVDNIVHVAVGKSIEKSVDLLKWTFRHFENRDIGLVHVHQPSTTIPTLLGKLPATQANEEMVKGYRREEEEQCQKLLLNYLNICSKAKVKATIFTAESEQVHKGIVELVRKHRIRKLVIGAASDNVDFYMTLLQCCLKVKKGINKANYARKYAPPFCEIWFINKGNHAWTREASENLTVFITTLSPAEQARKGLRSRSSPNDRSDYVLYHTFPRYNSCPPSGAQNLVECPGELELALSADGSSFTERVSKTASSSNSLTSASVYASAGIEMLPEISSVLEGESFYNQMLNSWAEAETTKKEAFSELLKRRRLEYEAVEAINKVKAIEVARAYEVQLRKEVEKKLRTTRRELEKILEEREDASRELQRTMQNVAVLDSLVKEVNCRQNESARELKLIKMSLTAVRHEKKSIHRQKEEALQHLEWWRSRGQVRASSCSLVNSLGEYKQFSLCDLEIATITFDISVVSLKVEVLCKLKHPHLATLIGACPEEWSVVYEYLPNGNLQDHLFRKTRAPLTWKTRIRIVANMSSALLYLHSSKPEKIIHGNLKLENILLDSDLNCKIGDYGIYRLVPKNTARCPSFRGISETKNALPYTDPELQTPGDLTSKSDIYSFGVIILQLLTGRSPVGLASEVRRAVSCGNVESILDPSAGEWPTFVARRVVELGLKCCESKSRDRPELKPSFVRELEKLHLTEEKPVPSFFLCPILKEIMHDPQLASDGFTYEGEALRGWLNNGRETSPMTNLKLSDLHLTPNHALRLAIRDWLCQ</sequence>
<dbReference type="SUPFAM" id="SSF56112">
    <property type="entry name" value="Protein kinase-like (PK-like)"/>
    <property type="match status" value="1"/>
</dbReference>
<evidence type="ECO:0000256" key="2">
    <source>
        <dbReference type="ARBA" id="ARBA00004906"/>
    </source>
</evidence>
<evidence type="ECO:0000259" key="8">
    <source>
        <dbReference type="PROSITE" id="PS50011"/>
    </source>
</evidence>
<dbReference type="OrthoDB" id="4062651at2759"/>
<dbReference type="Gene3D" id="3.30.40.10">
    <property type="entry name" value="Zinc/RING finger domain, C3HC4 (zinc finger)"/>
    <property type="match status" value="1"/>
</dbReference>
<comment type="pathway">
    <text evidence="2">Protein modification; protein ubiquitination.</text>
</comment>
<dbReference type="GO" id="GO:0016567">
    <property type="term" value="P:protein ubiquitination"/>
    <property type="evidence" value="ECO:0007669"/>
    <property type="project" value="UniProtKB-UniPathway"/>
</dbReference>
<dbReference type="InterPro" id="IPR014729">
    <property type="entry name" value="Rossmann-like_a/b/a_fold"/>
</dbReference>
<dbReference type="GO" id="GO:0061630">
    <property type="term" value="F:ubiquitin protein ligase activity"/>
    <property type="evidence" value="ECO:0007669"/>
    <property type="project" value="UniProtKB-EC"/>
</dbReference>
<dbReference type="GO" id="GO:0004672">
    <property type="term" value="F:protein kinase activity"/>
    <property type="evidence" value="ECO:0007669"/>
    <property type="project" value="InterPro"/>
</dbReference>
<feature type="domain" description="Protein kinase" evidence="8">
    <location>
        <begin position="344"/>
        <end position="719"/>
    </location>
</feature>
<keyword evidence="6" id="KW-0175">Coiled coil</keyword>
<dbReference type="AlphaFoldDB" id="A0A835HEZ7"/>
<dbReference type="InterPro" id="IPR011009">
    <property type="entry name" value="Kinase-like_dom_sf"/>
</dbReference>
<organism evidence="10 11">
    <name type="scientific">Coptis chinensis</name>
    <dbReference type="NCBI Taxonomy" id="261450"/>
    <lineage>
        <taxon>Eukaryota</taxon>
        <taxon>Viridiplantae</taxon>
        <taxon>Streptophyta</taxon>
        <taxon>Embryophyta</taxon>
        <taxon>Tracheophyta</taxon>
        <taxon>Spermatophyta</taxon>
        <taxon>Magnoliopsida</taxon>
        <taxon>Ranunculales</taxon>
        <taxon>Ranunculaceae</taxon>
        <taxon>Coptidoideae</taxon>
        <taxon>Coptis</taxon>
    </lineage>
</organism>
<evidence type="ECO:0000313" key="11">
    <source>
        <dbReference type="Proteomes" id="UP000631114"/>
    </source>
</evidence>
<dbReference type="PROSITE" id="PS51698">
    <property type="entry name" value="U_BOX"/>
    <property type="match status" value="1"/>
</dbReference>
<dbReference type="Gene3D" id="3.40.50.620">
    <property type="entry name" value="HUPs"/>
    <property type="match status" value="1"/>
</dbReference>
<evidence type="ECO:0000256" key="5">
    <source>
        <dbReference type="ARBA" id="ARBA00022786"/>
    </source>
</evidence>
<dbReference type="UniPathway" id="UPA00143"/>
<keyword evidence="5" id="KW-0833">Ubl conjugation pathway</keyword>
<dbReference type="Proteomes" id="UP000631114">
    <property type="component" value="Unassembled WGS sequence"/>
</dbReference>
<dbReference type="Gene3D" id="1.10.510.10">
    <property type="entry name" value="Transferase(Phosphotransferase) domain 1"/>
    <property type="match status" value="1"/>
</dbReference>
<keyword evidence="11" id="KW-1185">Reference proteome</keyword>
<dbReference type="CDD" id="cd16655">
    <property type="entry name" value="RING-Ubox_WDSUB1-like"/>
    <property type="match status" value="1"/>
</dbReference>
<dbReference type="Gene3D" id="3.30.200.20">
    <property type="entry name" value="Phosphorylase Kinase, domain 1"/>
    <property type="match status" value="1"/>
</dbReference>
<feature type="region of interest" description="Disordered" evidence="7">
    <location>
        <begin position="1"/>
        <end position="28"/>
    </location>
</feature>
<comment type="catalytic activity">
    <reaction evidence="1">
        <text>S-ubiquitinyl-[E2 ubiquitin-conjugating enzyme]-L-cysteine + [acceptor protein]-L-lysine = [E2 ubiquitin-conjugating enzyme]-L-cysteine + N(6)-ubiquitinyl-[acceptor protein]-L-lysine.</text>
        <dbReference type="EC" id="2.3.2.27"/>
    </reaction>
</comment>